<dbReference type="Gene3D" id="3.20.20.60">
    <property type="entry name" value="Phosphoenolpyruvate-binding domains"/>
    <property type="match status" value="1"/>
</dbReference>
<accession>A0ABT1GNY1</accession>
<comment type="subunit">
    <text evidence="2 5">Homodecamer; pentamer of dimers.</text>
</comment>
<dbReference type="NCBIfam" id="NF001452">
    <property type="entry name" value="PRK00311.1"/>
    <property type="match status" value="1"/>
</dbReference>
<organism evidence="6 7">
    <name type="scientific">Duganella violaceipulchra</name>
    <dbReference type="NCBI Taxonomy" id="2849652"/>
    <lineage>
        <taxon>Bacteria</taxon>
        <taxon>Pseudomonadati</taxon>
        <taxon>Pseudomonadota</taxon>
        <taxon>Betaproteobacteria</taxon>
        <taxon>Burkholderiales</taxon>
        <taxon>Oxalobacteraceae</taxon>
        <taxon>Telluria group</taxon>
        <taxon>Duganella</taxon>
    </lineage>
</organism>
<gene>
    <name evidence="5" type="primary">panB</name>
    <name evidence="6" type="ORF">L1274_004438</name>
</gene>
<comment type="catalytic activity">
    <reaction evidence="5">
        <text>(6R)-5,10-methylene-5,6,7,8-tetrahydrofolate + 3-methyl-2-oxobutanoate + H2O = 2-dehydropantoate + (6S)-5,6,7,8-tetrahydrofolate</text>
        <dbReference type="Rhea" id="RHEA:11824"/>
        <dbReference type="ChEBI" id="CHEBI:11561"/>
        <dbReference type="ChEBI" id="CHEBI:11851"/>
        <dbReference type="ChEBI" id="CHEBI:15377"/>
        <dbReference type="ChEBI" id="CHEBI:15636"/>
        <dbReference type="ChEBI" id="CHEBI:57453"/>
        <dbReference type="EC" id="2.1.2.11"/>
    </reaction>
</comment>
<evidence type="ECO:0000313" key="6">
    <source>
        <dbReference type="EMBL" id="MCP2010696.1"/>
    </source>
</evidence>
<dbReference type="Pfam" id="PF02548">
    <property type="entry name" value="Pantoate_transf"/>
    <property type="match status" value="1"/>
</dbReference>
<feature type="binding site" evidence="5">
    <location>
        <position position="153"/>
    </location>
    <ligand>
        <name>Mg(2+)</name>
        <dbReference type="ChEBI" id="CHEBI:18420"/>
    </ligand>
</feature>
<feature type="binding site" evidence="5">
    <location>
        <position position="84"/>
    </location>
    <ligand>
        <name>Mg(2+)</name>
        <dbReference type="ChEBI" id="CHEBI:18420"/>
    </ligand>
</feature>
<dbReference type="PANTHER" id="PTHR20881:SF0">
    <property type="entry name" value="3-METHYL-2-OXOBUTANOATE HYDROXYMETHYLTRANSFERASE"/>
    <property type="match status" value="1"/>
</dbReference>
<keyword evidence="7" id="KW-1185">Reference proteome</keyword>
<dbReference type="HAMAP" id="MF_00156">
    <property type="entry name" value="PanB"/>
    <property type="match status" value="1"/>
</dbReference>
<reference evidence="6" key="1">
    <citation type="submission" date="2022-03" db="EMBL/GenBank/DDBJ databases">
        <title>Genome Encyclopedia of Bacteria and Archaea VI: Functional Genomics of Type Strains.</title>
        <authorList>
            <person name="Whitman W."/>
        </authorList>
    </citation>
    <scope>NUCLEOTIDE SEQUENCE</scope>
    <source>
        <strain evidence="6">HSC-15S17</strain>
    </source>
</reference>
<dbReference type="Proteomes" id="UP001162889">
    <property type="component" value="Unassembled WGS sequence"/>
</dbReference>
<protein>
    <recommendedName>
        <fullName evidence="5">3-methyl-2-oxobutanoate hydroxymethyltransferase</fullName>
        <ecNumber evidence="5">2.1.2.11</ecNumber>
    </recommendedName>
    <alternativeName>
        <fullName evidence="5">Ketopantoate hydroxymethyltransferase</fullName>
        <shortName evidence="5">KPHMT</shortName>
    </alternativeName>
</protein>
<dbReference type="InterPro" id="IPR040442">
    <property type="entry name" value="Pyrv_kinase-like_dom_sf"/>
</dbReference>
<comment type="cofactor">
    <cofactor evidence="5">
        <name>Mg(2+)</name>
        <dbReference type="ChEBI" id="CHEBI:18420"/>
    </cofactor>
    <text evidence="5">Binds 1 Mg(2+) ion per subunit.</text>
</comment>
<keyword evidence="3 5" id="KW-0566">Pantothenate biosynthesis</keyword>
<dbReference type="CDD" id="cd06557">
    <property type="entry name" value="KPHMT-like"/>
    <property type="match status" value="1"/>
</dbReference>
<evidence type="ECO:0000313" key="7">
    <source>
        <dbReference type="Proteomes" id="UP001162889"/>
    </source>
</evidence>
<proteinExistence type="inferred from homology"/>
<evidence type="ECO:0000256" key="1">
    <source>
        <dbReference type="ARBA" id="ARBA00008676"/>
    </source>
</evidence>
<feature type="binding site" evidence="5">
    <location>
        <position position="123"/>
    </location>
    <ligand>
        <name>Mg(2+)</name>
        <dbReference type="ChEBI" id="CHEBI:18420"/>
    </ligand>
</feature>
<keyword evidence="5" id="KW-0963">Cytoplasm</keyword>
<keyword evidence="5" id="KW-0460">Magnesium</keyword>
<comment type="function">
    <text evidence="5">Catalyzes the reversible reaction in which hydroxymethyl group from 5,10-methylenetetrahydrofolate is transferred onto alpha-ketoisovalerate to form ketopantoate.</text>
</comment>
<keyword evidence="4 5" id="KW-0808">Transferase</keyword>
<comment type="caution">
    <text evidence="6">The sequence shown here is derived from an EMBL/GenBank/DDBJ whole genome shotgun (WGS) entry which is preliminary data.</text>
</comment>
<feature type="binding site" evidence="5">
    <location>
        <position position="151"/>
    </location>
    <ligand>
        <name>3-methyl-2-oxobutanoate</name>
        <dbReference type="ChEBI" id="CHEBI:11851"/>
    </ligand>
</feature>
<dbReference type="EC" id="2.1.2.11" evidence="5"/>
<feature type="active site" description="Proton acceptor" evidence="5">
    <location>
        <position position="220"/>
    </location>
</feature>
<dbReference type="NCBIfam" id="TIGR00222">
    <property type="entry name" value="panB"/>
    <property type="match status" value="1"/>
</dbReference>
<comment type="pathway">
    <text evidence="5">Cofactor biosynthesis; (R)-pantothenate biosynthesis; (R)-pantoate from 3-methyl-2-oxobutanoate: step 1/2.</text>
</comment>
<name>A0ABT1GNY1_9BURK</name>
<sequence>MTGYLEGKDVMGVAPVVSATTTHKVSVSASGMASEKPPAVKTITLPLLSAMRTAGDRIAMLTVYDASFASLMDRCGVEVLLIGDSLGMACQGHNSTLPVTVADIAYHTAAVRRGADSAMVLADLPFGSYATPEEAYRNAVILMQAGAQMIKIEGGAWIADTVKFLRTRAVPVCAHVGLMPQSVHQMGGYKVQGKTAESAERLKADALALQVAGAEIIVLEAIPAKLGKEMTELLSIPTIGIGAGPDCSGQVLVMHDMLGIFPGKKARFVKNFMSGRNDIAGAVTAYVAEVKSGIFPGPDHCF</sequence>
<evidence type="ECO:0000256" key="3">
    <source>
        <dbReference type="ARBA" id="ARBA00022655"/>
    </source>
</evidence>
<dbReference type="PANTHER" id="PTHR20881">
    <property type="entry name" value="3-METHYL-2-OXOBUTANOATE HYDROXYMETHYLTRANSFERASE"/>
    <property type="match status" value="1"/>
</dbReference>
<dbReference type="InterPro" id="IPR003700">
    <property type="entry name" value="Pantoate_hydroxy_MeTrfase"/>
</dbReference>
<dbReference type="GO" id="GO:0003864">
    <property type="term" value="F:3-methyl-2-oxobutanoate hydroxymethyltransferase activity"/>
    <property type="evidence" value="ECO:0007669"/>
    <property type="project" value="UniProtKB-EC"/>
</dbReference>
<feature type="binding site" evidence="5">
    <location>
        <position position="123"/>
    </location>
    <ligand>
        <name>3-methyl-2-oxobutanoate</name>
        <dbReference type="ChEBI" id="CHEBI:11851"/>
    </ligand>
</feature>
<feature type="binding site" evidence="5">
    <location>
        <begin position="84"/>
        <end position="85"/>
    </location>
    <ligand>
        <name>3-methyl-2-oxobutanoate</name>
        <dbReference type="ChEBI" id="CHEBI:11851"/>
    </ligand>
</feature>
<evidence type="ECO:0000256" key="2">
    <source>
        <dbReference type="ARBA" id="ARBA00011424"/>
    </source>
</evidence>
<comment type="similarity">
    <text evidence="1 5">Belongs to the PanB family.</text>
</comment>
<evidence type="ECO:0000256" key="4">
    <source>
        <dbReference type="ARBA" id="ARBA00022679"/>
    </source>
</evidence>
<evidence type="ECO:0000256" key="5">
    <source>
        <dbReference type="HAMAP-Rule" id="MF_00156"/>
    </source>
</evidence>
<dbReference type="SUPFAM" id="SSF51621">
    <property type="entry name" value="Phosphoenolpyruvate/pyruvate domain"/>
    <property type="match status" value="1"/>
</dbReference>
<dbReference type="PIRSF" id="PIRSF000388">
    <property type="entry name" value="Pantoate_hydroxy_MeTrfase"/>
    <property type="match status" value="1"/>
</dbReference>
<keyword evidence="5" id="KW-0479">Metal-binding</keyword>
<dbReference type="EMBL" id="JALJZU010000009">
    <property type="protein sequence ID" value="MCP2010696.1"/>
    <property type="molecule type" value="Genomic_DNA"/>
</dbReference>
<comment type="subcellular location">
    <subcellularLocation>
        <location evidence="5">Cytoplasm</location>
    </subcellularLocation>
</comment>
<dbReference type="InterPro" id="IPR015813">
    <property type="entry name" value="Pyrv/PenolPyrv_kinase-like_dom"/>
</dbReference>